<evidence type="ECO:0000313" key="3">
    <source>
        <dbReference type="Proteomes" id="UP001500707"/>
    </source>
</evidence>
<dbReference type="EMBL" id="BAABCE010000001">
    <property type="protein sequence ID" value="GAA3527899.1"/>
    <property type="molecule type" value="Genomic_DNA"/>
</dbReference>
<reference evidence="3" key="1">
    <citation type="journal article" date="2019" name="Int. J. Syst. Evol. Microbiol.">
        <title>The Global Catalogue of Microorganisms (GCM) 10K type strain sequencing project: providing services to taxonomists for standard genome sequencing and annotation.</title>
        <authorList>
            <consortium name="The Broad Institute Genomics Platform"/>
            <consortium name="The Broad Institute Genome Sequencing Center for Infectious Disease"/>
            <person name="Wu L."/>
            <person name="Ma J."/>
        </authorList>
    </citation>
    <scope>NUCLEOTIDE SEQUENCE [LARGE SCALE GENOMIC DNA]</scope>
    <source>
        <strain evidence="3">JCM 17656</strain>
    </source>
</reference>
<organism evidence="2 3">
    <name type="scientific">Streptomyces osmaniensis</name>
    <dbReference type="NCBI Taxonomy" id="593134"/>
    <lineage>
        <taxon>Bacteria</taxon>
        <taxon>Bacillati</taxon>
        <taxon>Actinomycetota</taxon>
        <taxon>Actinomycetes</taxon>
        <taxon>Kitasatosporales</taxon>
        <taxon>Streptomycetaceae</taxon>
        <taxon>Streptomyces</taxon>
    </lineage>
</organism>
<evidence type="ECO:0000313" key="2">
    <source>
        <dbReference type="EMBL" id="GAA3527899.1"/>
    </source>
</evidence>
<keyword evidence="3" id="KW-1185">Reference proteome</keyword>
<dbReference type="RefSeq" id="WP_346180199.1">
    <property type="nucleotide sequence ID" value="NZ_BAABCE010000001.1"/>
</dbReference>
<dbReference type="InterPro" id="IPR029432">
    <property type="entry name" value="Gp28/Gp37-like_dom"/>
</dbReference>
<comment type="caution">
    <text evidence="2">The sequence shown here is derived from an EMBL/GenBank/DDBJ whole genome shotgun (WGS) entry which is preliminary data.</text>
</comment>
<dbReference type="Proteomes" id="UP001500707">
    <property type="component" value="Unassembled WGS sequence"/>
</dbReference>
<name>A0ABP6V2Y7_9ACTN</name>
<protein>
    <recommendedName>
        <fullName evidence="1">Gp28/Gp37-like domain-containing protein</fullName>
    </recommendedName>
</protein>
<evidence type="ECO:0000259" key="1">
    <source>
        <dbReference type="Pfam" id="PF14594"/>
    </source>
</evidence>
<proteinExistence type="predicted"/>
<gene>
    <name evidence="2" type="ORF">GCM10022295_07380</name>
</gene>
<sequence length="386" mass="41142">MAVQLLITNRNLVVQGDPLDGWTNLDATKKFNEPGSGSVDLPARPDVMAQLQPGNRIMVIRDGAVWMSGPLEIPADFTWSVTEEPGYGKVTVSFSDDLAIVAGYITWPTPANAWTAQLANTYRQITSTNAETIIRTLINENCGPGARTERRIPAFALDAVATVGTSTTVKTRFEALLDTCRRIAVDGGGIGFRTRQTSTQILFGCYAPRDLTSTARFSIGLGNLRSITSKQSAPTVTHALIGGTEPETGTSGRTYVQTADAAAAASWWRVEKYLDGSAENDTNGELSQAGKEEIAAGAAPVELATVTVDTPDLKAGRDFDLGDKVTVALPFGVEVADLVRSIHLQATPDSGEYVTTLIGSPEATSDPATVKAIRTLGRRLGRLETR</sequence>
<feature type="domain" description="Gp28/Gp37-like" evidence="1">
    <location>
        <begin position="7"/>
        <end position="359"/>
    </location>
</feature>
<accession>A0ABP6V2Y7</accession>
<dbReference type="Pfam" id="PF14594">
    <property type="entry name" value="Sipho_Gp37"/>
    <property type="match status" value="1"/>
</dbReference>